<reference evidence="5" key="3">
    <citation type="submission" date="2025-04" db="UniProtKB">
        <authorList>
            <consortium name="RefSeq"/>
        </authorList>
    </citation>
    <scope>IDENTIFICATION</scope>
    <source>
        <strain evidence="5">CBS 304.34</strain>
    </source>
</reference>
<name>A0A6A6Y0Y9_9PEZI</name>
<feature type="transmembrane region" description="Helical" evidence="2">
    <location>
        <begin position="248"/>
        <end position="267"/>
    </location>
</feature>
<dbReference type="Pfam" id="PF20246">
    <property type="entry name" value="DUF6601"/>
    <property type="match status" value="1"/>
</dbReference>
<evidence type="ECO:0000313" key="5">
    <source>
        <dbReference type="RefSeq" id="XP_033569273.1"/>
    </source>
</evidence>
<sequence length="333" mass="38067">MDRGTRNDSSAKKLTPLVSKTNPLDPAASTLHNRRALYPAITFKGGKVLRPNREPWTSLALELKTPRLNDIHQHLWLAGLPAAARPLHRQKLLGRNILVTEDPDEHLVWFELDIFIKPLPDFLLDWNFWNDSLCLDQGLHEAACGLLLSYAWLVRHKSDLDIAKELGLLSKNMEWSKWVEFIDTFLDNINCETMSDVNKRYKYGELRLSRLNAIYRLAPPTYSLRNLVRGYQSGSTWYRAFFERHFKWILAGFAIVSVLLSALQVGLATSMLQSNGSFQSASYGFTIAYLVAVVTSVIVVFLVWLGLFCYHLLVTWRNDRAVNCRRLAGVSFP</sequence>
<protein>
    <submittedName>
        <fullName evidence="3 5">Uncharacterized protein</fullName>
    </submittedName>
</protein>
<gene>
    <name evidence="3 5" type="ORF">BDZ99DRAFT_428822</name>
</gene>
<keyword evidence="2" id="KW-1133">Transmembrane helix</keyword>
<dbReference type="AlphaFoldDB" id="A0A6A6Y0Y9"/>
<reference evidence="5" key="2">
    <citation type="submission" date="2020-04" db="EMBL/GenBank/DDBJ databases">
        <authorList>
            <consortium name="NCBI Genome Project"/>
        </authorList>
    </citation>
    <scope>NUCLEOTIDE SEQUENCE</scope>
    <source>
        <strain evidence="5">CBS 304.34</strain>
    </source>
</reference>
<evidence type="ECO:0000256" key="1">
    <source>
        <dbReference type="SAM" id="MobiDB-lite"/>
    </source>
</evidence>
<evidence type="ECO:0000313" key="3">
    <source>
        <dbReference type="EMBL" id="KAF2802309.1"/>
    </source>
</evidence>
<dbReference type="PANTHER" id="PTHR34414">
    <property type="entry name" value="HET DOMAIN-CONTAINING PROTEIN-RELATED"/>
    <property type="match status" value="1"/>
</dbReference>
<dbReference type="PANTHER" id="PTHR34414:SF1">
    <property type="entry name" value="SUBTILISIN-LIKE SERINE PROTEASE"/>
    <property type="match status" value="1"/>
</dbReference>
<keyword evidence="4" id="KW-1185">Reference proteome</keyword>
<organism evidence="3">
    <name type="scientific">Mytilinidion resinicola</name>
    <dbReference type="NCBI Taxonomy" id="574789"/>
    <lineage>
        <taxon>Eukaryota</taxon>
        <taxon>Fungi</taxon>
        <taxon>Dikarya</taxon>
        <taxon>Ascomycota</taxon>
        <taxon>Pezizomycotina</taxon>
        <taxon>Dothideomycetes</taxon>
        <taxon>Pleosporomycetidae</taxon>
        <taxon>Mytilinidiales</taxon>
        <taxon>Mytilinidiaceae</taxon>
        <taxon>Mytilinidion</taxon>
    </lineage>
</organism>
<dbReference type="GeneID" id="54458092"/>
<dbReference type="RefSeq" id="XP_033569273.1">
    <property type="nucleotide sequence ID" value="XM_033717199.1"/>
</dbReference>
<dbReference type="EMBL" id="MU003724">
    <property type="protein sequence ID" value="KAF2802309.1"/>
    <property type="molecule type" value="Genomic_DNA"/>
</dbReference>
<dbReference type="OrthoDB" id="5086500at2759"/>
<feature type="compositionally biased region" description="Basic and acidic residues" evidence="1">
    <location>
        <begin position="1"/>
        <end position="11"/>
    </location>
</feature>
<keyword evidence="2" id="KW-0472">Membrane</keyword>
<evidence type="ECO:0000313" key="4">
    <source>
        <dbReference type="Proteomes" id="UP000504636"/>
    </source>
</evidence>
<dbReference type="InterPro" id="IPR046536">
    <property type="entry name" value="DUF6601"/>
</dbReference>
<feature type="region of interest" description="Disordered" evidence="1">
    <location>
        <begin position="1"/>
        <end position="27"/>
    </location>
</feature>
<accession>A0A6A6Y0Y9</accession>
<proteinExistence type="predicted"/>
<reference evidence="3 5" key="1">
    <citation type="journal article" date="2020" name="Stud. Mycol.">
        <title>101 Dothideomycetes genomes: a test case for predicting lifestyles and emergence of pathogens.</title>
        <authorList>
            <person name="Haridas S."/>
            <person name="Albert R."/>
            <person name="Binder M."/>
            <person name="Bloem J."/>
            <person name="Labutti K."/>
            <person name="Salamov A."/>
            <person name="Andreopoulos B."/>
            <person name="Baker S."/>
            <person name="Barry K."/>
            <person name="Bills G."/>
            <person name="Bluhm B."/>
            <person name="Cannon C."/>
            <person name="Castanera R."/>
            <person name="Culley D."/>
            <person name="Daum C."/>
            <person name="Ezra D."/>
            <person name="Gonzalez J."/>
            <person name="Henrissat B."/>
            <person name="Kuo A."/>
            <person name="Liang C."/>
            <person name="Lipzen A."/>
            <person name="Lutzoni F."/>
            <person name="Magnuson J."/>
            <person name="Mondo S."/>
            <person name="Nolan M."/>
            <person name="Ohm R."/>
            <person name="Pangilinan J."/>
            <person name="Park H.-J."/>
            <person name="Ramirez L."/>
            <person name="Alfaro M."/>
            <person name="Sun H."/>
            <person name="Tritt A."/>
            <person name="Yoshinaga Y."/>
            <person name="Zwiers L.-H."/>
            <person name="Turgeon B."/>
            <person name="Goodwin S."/>
            <person name="Spatafora J."/>
            <person name="Crous P."/>
            <person name="Grigoriev I."/>
        </authorList>
    </citation>
    <scope>NUCLEOTIDE SEQUENCE</scope>
    <source>
        <strain evidence="3 5">CBS 304.34</strain>
    </source>
</reference>
<dbReference type="Proteomes" id="UP000504636">
    <property type="component" value="Unplaced"/>
</dbReference>
<keyword evidence="2" id="KW-0812">Transmembrane</keyword>
<evidence type="ECO:0000256" key="2">
    <source>
        <dbReference type="SAM" id="Phobius"/>
    </source>
</evidence>
<feature type="transmembrane region" description="Helical" evidence="2">
    <location>
        <begin position="287"/>
        <end position="310"/>
    </location>
</feature>